<proteinExistence type="predicted"/>
<feature type="compositionally biased region" description="Basic and acidic residues" evidence="2">
    <location>
        <begin position="64"/>
        <end position="96"/>
    </location>
</feature>
<reference evidence="3 4" key="1">
    <citation type="submission" date="2015-11" db="EMBL/GenBank/DDBJ databases">
        <title>Draft genome sequences of new species of the genus Lactobacillus isolated from orchardgrass silage.</title>
        <authorList>
            <person name="Tohno M."/>
            <person name="Tanizawa Y."/>
            <person name="Arita M."/>
        </authorList>
    </citation>
    <scope>NUCLEOTIDE SEQUENCE [LARGE SCALE GENOMIC DNA]</scope>
    <source>
        <strain evidence="3 4">IWT25</strain>
    </source>
</reference>
<feature type="compositionally biased region" description="Polar residues" evidence="2">
    <location>
        <begin position="29"/>
        <end position="46"/>
    </location>
</feature>
<comment type="caution">
    <text evidence="3">The sequence shown here is derived from an EMBL/GenBank/DDBJ whole genome shotgun (WGS) entry which is preliminary data.</text>
</comment>
<evidence type="ECO:0000313" key="4">
    <source>
        <dbReference type="Proteomes" id="UP000198414"/>
    </source>
</evidence>
<evidence type="ECO:0000313" key="3">
    <source>
        <dbReference type="EMBL" id="GAX05449.1"/>
    </source>
</evidence>
<dbReference type="InterPro" id="IPR025580">
    <property type="entry name" value="Gp46"/>
</dbReference>
<gene>
    <name evidence="3" type="ORF">IWT25_00755</name>
</gene>
<protein>
    <recommendedName>
        <fullName evidence="5">DUF4355 domain-containing protein</fullName>
    </recommendedName>
</protein>
<sequence length="235" mass="26278">MLLNLFSNSLPMNLQYFAEDTGGSGGAGNSESTETTNLDDQQPTDPSDTKPDGKPGDNQSTNPDDDKPKTFTQAEVEKMIAERTERERSKSYKKGIEAGKTEAEKLAKMGDDEKQQYKFEQMQNELENMKQEKARSEMVTTANYRLQEAHISLPSKSVERFVVGQDAEDTNTRLNDFISLYNDMKASVKNDLLRNGRVPKDKVNSANGTSEDVGARIAKQNHAKVKNPYFKQPNA</sequence>
<organism evidence="3 4">
    <name type="scientific">Secundilactobacillus pentosiphilus</name>
    <dbReference type="NCBI Taxonomy" id="1714682"/>
    <lineage>
        <taxon>Bacteria</taxon>
        <taxon>Bacillati</taxon>
        <taxon>Bacillota</taxon>
        <taxon>Bacilli</taxon>
        <taxon>Lactobacillales</taxon>
        <taxon>Lactobacillaceae</taxon>
        <taxon>Secundilactobacillus</taxon>
    </lineage>
</organism>
<accession>A0A1Z5IUS6</accession>
<dbReference type="RefSeq" id="WP_089120754.1">
    <property type="nucleotide sequence ID" value="NZ_BCMI01000005.1"/>
</dbReference>
<evidence type="ECO:0008006" key="5">
    <source>
        <dbReference type="Google" id="ProtNLM"/>
    </source>
</evidence>
<feature type="region of interest" description="Disordered" evidence="2">
    <location>
        <begin position="197"/>
        <end position="235"/>
    </location>
</feature>
<dbReference type="Pfam" id="PF14265">
    <property type="entry name" value="DUF4355"/>
    <property type="match status" value="1"/>
</dbReference>
<feature type="region of interest" description="Disordered" evidence="2">
    <location>
        <begin position="16"/>
        <end position="96"/>
    </location>
</feature>
<evidence type="ECO:0000256" key="2">
    <source>
        <dbReference type="SAM" id="MobiDB-lite"/>
    </source>
</evidence>
<dbReference type="Proteomes" id="UP000198414">
    <property type="component" value="Unassembled WGS sequence"/>
</dbReference>
<dbReference type="AlphaFoldDB" id="A0A1Z5IUS6"/>
<feature type="coiled-coil region" evidence="1">
    <location>
        <begin position="112"/>
        <end position="139"/>
    </location>
</feature>
<evidence type="ECO:0000256" key="1">
    <source>
        <dbReference type="SAM" id="Coils"/>
    </source>
</evidence>
<dbReference type="EMBL" id="BCMI01000005">
    <property type="protein sequence ID" value="GAX05449.1"/>
    <property type="molecule type" value="Genomic_DNA"/>
</dbReference>
<keyword evidence="1" id="KW-0175">Coiled coil</keyword>
<dbReference type="OrthoDB" id="2329961at2"/>
<name>A0A1Z5IUS6_9LACO</name>